<evidence type="ECO:0000256" key="3">
    <source>
        <dbReference type="ARBA" id="ARBA00022801"/>
    </source>
</evidence>
<feature type="compositionally biased region" description="Low complexity" evidence="5">
    <location>
        <begin position="142"/>
        <end position="152"/>
    </location>
</feature>
<dbReference type="EMBL" id="ML987195">
    <property type="protein sequence ID" value="KAF2248716.1"/>
    <property type="molecule type" value="Genomic_DNA"/>
</dbReference>
<dbReference type="GO" id="GO:0016929">
    <property type="term" value="F:deSUMOylase activity"/>
    <property type="evidence" value="ECO:0007669"/>
    <property type="project" value="TreeGrafter"/>
</dbReference>
<evidence type="ECO:0000256" key="1">
    <source>
        <dbReference type="ARBA" id="ARBA00005234"/>
    </source>
</evidence>
<evidence type="ECO:0000256" key="2">
    <source>
        <dbReference type="ARBA" id="ARBA00022670"/>
    </source>
</evidence>
<dbReference type="PROSITE" id="PS50600">
    <property type="entry name" value="ULP_PROTEASE"/>
    <property type="match status" value="1"/>
</dbReference>
<keyword evidence="4" id="KW-0788">Thiol protease</keyword>
<dbReference type="Gene3D" id="3.40.395.10">
    <property type="entry name" value="Adenoviral Proteinase, Chain A"/>
    <property type="match status" value="1"/>
</dbReference>
<dbReference type="PANTHER" id="PTHR12606">
    <property type="entry name" value="SENTRIN/SUMO-SPECIFIC PROTEASE"/>
    <property type="match status" value="1"/>
</dbReference>
<reference evidence="7" key="1">
    <citation type="journal article" date="2020" name="Stud. Mycol.">
        <title>101 Dothideomycetes genomes: a test case for predicting lifestyles and emergence of pathogens.</title>
        <authorList>
            <person name="Haridas S."/>
            <person name="Albert R."/>
            <person name="Binder M."/>
            <person name="Bloem J."/>
            <person name="Labutti K."/>
            <person name="Salamov A."/>
            <person name="Andreopoulos B."/>
            <person name="Baker S."/>
            <person name="Barry K."/>
            <person name="Bills G."/>
            <person name="Bluhm B."/>
            <person name="Cannon C."/>
            <person name="Castanera R."/>
            <person name="Culley D."/>
            <person name="Daum C."/>
            <person name="Ezra D."/>
            <person name="Gonzalez J."/>
            <person name="Henrissat B."/>
            <person name="Kuo A."/>
            <person name="Liang C."/>
            <person name="Lipzen A."/>
            <person name="Lutzoni F."/>
            <person name="Magnuson J."/>
            <person name="Mondo S."/>
            <person name="Nolan M."/>
            <person name="Ohm R."/>
            <person name="Pangilinan J."/>
            <person name="Park H.-J."/>
            <person name="Ramirez L."/>
            <person name="Alfaro M."/>
            <person name="Sun H."/>
            <person name="Tritt A."/>
            <person name="Yoshinaga Y."/>
            <person name="Zwiers L.-H."/>
            <person name="Turgeon B."/>
            <person name="Goodwin S."/>
            <person name="Spatafora J."/>
            <person name="Crous P."/>
            <person name="Grigoriev I."/>
        </authorList>
    </citation>
    <scope>NUCLEOTIDE SEQUENCE</scope>
    <source>
        <strain evidence="7">CBS 122368</strain>
    </source>
</reference>
<feature type="compositionally biased region" description="Basic and acidic residues" evidence="5">
    <location>
        <begin position="592"/>
        <end position="607"/>
    </location>
</feature>
<feature type="region of interest" description="Disordered" evidence="5">
    <location>
        <begin position="592"/>
        <end position="615"/>
    </location>
</feature>
<dbReference type="OrthoDB" id="1939479at2759"/>
<dbReference type="GO" id="GO:0005634">
    <property type="term" value="C:nucleus"/>
    <property type="evidence" value="ECO:0007669"/>
    <property type="project" value="TreeGrafter"/>
</dbReference>
<gene>
    <name evidence="7" type="ORF">BU26DRAFT_518932</name>
</gene>
<feature type="region of interest" description="Disordered" evidence="5">
    <location>
        <begin position="123"/>
        <end position="152"/>
    </location>
</feature>
<sequence>MSRKRAFAATSHTSDDMLVDAGDGFGAPRSQTPSSPPTSPSLLPIPGQWPRICNQSPLSESSNPVAVWFFTTIRKFVPTVAIRNILGLPYNLAQRFLRPQLIRVESVTRQDGARKKRLIDMGAADPVTPTKPRAGNARRSKQQLQQLRRSPPSSLKFNCWLPGTWPDSPVVQPDTVAALTTNTALTVEAAFIANATPTHNVTPISDVDVDMTPPSSPQDASFTSVDGSPIGLEEDCAMKDAIVDCAMEDAADWSEFEPSLTSTPRHVFESSDSPVKALPVEPVTPVTPVRRRVEPSFPTAPPSPIKMTPALPNSQGMSFNITQMWPTGGYYVPPDFDNTPPNIFAPKPSDDDSTSRRASSPTTKAPDCNHVSPSPARKNDTPVSTPTKASTNSPAMIGSKTSISGSPSPCNKLLELHRLSPTFSARGYHTRPSSPPPHRGPLRTNVLKSALHLERARAIATAARVAHAKYKAAHDARNNGNAEARAKDNLDVEETGDNTQVSIHTTSSYDNDLSTLPDAPTPPAKKSVTFTVNQHVRTFYQDALVSEYQDSTLLSIISCTDPAAARAALRMSQSSEEGLLAEEGRLAEEGHFFEESKSPEKCPDSPTRKAPPKSDIPEVSLVEDLTAALHIDSDDGGFRGVPQDIFDYSDDEDSLEESQLSIELVDELYEDVEQQLKIAPPQNIPLVPAPTTKPLVSPLTDAEKDILNAAIKATDNGRNHIQLVPGKLSTHDFSTLLPREFNGDPRAWLNDNIVNEYLNTLVDDIKKKEGYEHQKDGPAPSVHAFASQWYNNMCNNPTSVARWAFRKNLAGTLLLDARLMLFPICLGGNHWVLLAIKGRERFIEVYDSLGRKSEGGIVKVARDWLKMELGDLYVAAEWKDDQQRERSQKQQNSSDCGVFTLLNALCLLRGEEHSRVVPVEFMDDARRRLAVSLLAGQPTTELD</sequence>
<dbReference type="SUPFAM" id="SSF54001">
    <property type="entry name" value="Cysteine proteinases"/>
    <property type="match status" value="1"/>
</dbReference>
<proteinExistence type="inferred from homology"/>
<dbReference type="GO" id="GO:0006508">
    <property type="term" value="P:proteolysis"/>
    <property type="evidence" value="ECO:0007669"/>
    <property type="project" value="UniProtKB-KW"/>
</dbReference>
<keyword evidence="2" id="KW-0645">Protease</keyword>
<keyword evidence="3" id="KW-0378">Hydrolase</keyword>
<evidence type="ECO:0000313" key="8">
    <source>
        <dbReference type="Proteomes" id="UP000800094"/>
    </source>
</evidence>
<evidence type="ECO:0000313" key="7">
    <source>
        <dbReference type="EMBL" id="KAF2248716.1"/>
    </source>
</evidence>
<dbReference type="RefSeq" id="XP_033683720.1">
    <property type="nucleotide sequence ID" value="XM_033828922.1"/>
</dbReference>
<evidence type="ECO:0000256" key="4">
    <source>
        <dbReference type="ARBA" id="ARBA00022807"/>
    </source>
</evidence>
<dbReference type="GeneID" id="54582252"/>
<dbReference type="GO" id="GO:0016926">
    <property type="term" value="P:protein desumoylation"/>
    <property type="evidence" value="ECO:0007669"/>
    <property type="project" value="TreeGrafter"/>
</dbReference>
<dbReference type="InterPro" id="IPR038765">
    <property type="entry name" value="Papain-like_cys_pep_sf"/>
</dbReference>
<feature type="region of interest" description="Disordered" evidence="5">
    <location>
        <begin position="1"/>
        <end position="42"/>
    </location>
</feature>
<dbReference type="AlphaFoldDB" id="A0A6A6IE62"/>
<organism evidence="7 8">
    <name type="scientific">Trematosphaeria pertusa</name>
    <dbReference type="NCBI Taxonomy" id="390896"/>
    <lineage>
        <taxon>Eukaryota</taxon>
        <taxon>Fungi</taxon>
        <taxon>Dikarya</taxon>
        <taxon>Ascomycota</taxon>
        <taxon>Pezizomycotina</taxon>
        <taxon>Dothideomycetes</taxon>
        <taxon>Pleosporomycetidae</taxon>
        <taxon>Pleosporales</taxon>
        <taxon>Massarineae</taxon>
        <taxon>Trematosphaeriaceae</taxon>
        <taxon>Trematosphaeria</taxon>
    </lineage>
</organism>
<feature type="compositionally biased region" description="Polar residues" evidence="5">
    <location>
        <begin position="381"/>
        <end position="408"/>
    </location>
</feature>
<dbReference type="Pfam" id="PF02902">
    <property type="entry name" value="Peptidase_C48"/>
    <property type="match status" value="1"/>
</dbReference>
<protein>
    <recommendedName>
        <fullName evidence="6">Ubiquitin-like protease family profile domain-containing protein</fullName>
    </recommendedName>
</protein>
<evidence type="ECO:0000259" key="6">
    <source>
        <dbReference type="PROSITE" id="PS50600"/>
    </source>
</evidence>
<dbReference type="InterPro" id="IPR003653">
    <property type="entry name" value="Peptidase_C48_C"/>
</dbReference>
<feature type="domain" description="Ubiquitin-like protease family profile" evidence="6">
    <location>
        <begin position="726"/>
        <end position="907"/>
    </location>
</feature>
<keyword evidence="8" id="KW-1185">Reference proteome</keyword>
<evidence type="ECO:0000256" key="5">
    <source>
        <dbReference type="SAM" id="MobiDB-lite"/>
    </source>
</evidence>
<feature type="region of interest" description="Disordered" evidence="5">
    <location>
        <begin position="332"/>
        <end position="408"/>
    </location>
</feature>
<name>A0A6A6IE62_9PLEO</name>
<accession>A0A6A6IE62</accession>
<dbReference type="Proteomes" id="UP000800094">
    <property type="component" value="Unassembled WGS sequence"/>
</dbReference>
<dbReference type="PANTHER" id="PTHR12606:SF141">
    <property type="entry name" value="GH15225P-RELATED"/>
    <property type="match status" value="1"/>
</dbReference>
<comment type="similarity">
    <text evidence="1">Belongs to the peptidase C48 family.</text>
</comment>